<evidence type="ECO:0000256" key="1">
    <source>
        <dbReference type="SAM" id="SignalP"/>
    </source>
</evidence>
<evidence type="ECO:0000313" key="2">
    <source>
        <dbReference type="EMBL" id="KAH8485684.1"/>
    </source>
</evidence>
<keyword evidence="3" id="KW-1185">Reference proteome</keyword>
<keyword evidence="1" id="KW-0732">Signal</keyword>
<dbReference type="EMBL" id="JACEGQ020000016">
    <property type="protein sequence ID" value="KAH8485684.1"/>
    <property type="molecule type" value="Genomic_DNA"/>
</dbReference>
<proteinExistence type="predicted"/>
<gene>
    <name evidence="2" type="ORF">H0E87_027214</name>
</gene>
<feature type="signal peptide" evidence="1">
    <location>
        <begin position="1"/>
        <end position="17"/>
    </location>
</feature>
<dbReference type="AlphaFoldDB" id="A0A8T2WYZ9"/>
<reference evidence="2" key="1">
    <citation type="journal article" date="2021" name="J. Hered.">
        <title>Genome Assembly of Salicaceae Populus deltoides (Eastern Cottonwood) I-69 Based on Nanopore Sequencing and Hi-C Technologies.</title>
        <authorList>
            <person name="Bai S."/>
            <person name="Wu H."/>
            <person name="Zhang J."/>
            <person name="Pan Z."/>
            <person name="Zhao W."/>
            <person name="Li Z."/>
            <person name="Tong C."/>
        </authorList>
    </citation>
    <scope>NUCLEOTIDE SEQUENCE</scope>
    <source>
        <tissue evidence="2">Leaf</tissue>
    </source>
</reference>
<sequence length="88" mass="9472">MIHLIMWSGALGLLVVAVAPTTQPYHWKAVVAMPPSLPHTSCILALDGWDCFGHVMPATPLLLLHLLLATSSLDCVKSRNSLKSPSET</sequence>
<evidence type="ECO:0008006" key="4">
    <source>
        <dbReference type="Google" id="ProtNLM"/>
    </source>
</evidence>
<name>A0A8T2WYZ9_POPDE</name>
<accession>A0A8T2WYZ9</accession>
<protein>
    <recommendedName>
        <fullName evidence="4">Secreted protein</fullName>
    </recommendedName>
</protein>
<dbReference type="Proteomes" id="UP000807159">
    <property type="component" value="Chromosome 16"/>
</dbReference>
<feature type="chain" id="PRO_5035927678" description="Secreted protein" evidence="1">
    <location>
        <begin position="18"/>
        <end position="88"/>
    </location>
</feature>
<evidence type="ECO:0000313" key="3">
    <source>
        <dbReference type="Proteomes" id="UP000807159"/>
    </source>
</evidence>
<organism evidence="2 3">
    <name type="scientific">Populus deltoides</name>
    <name type="common">Eastern poplar</name>
    <name type="synonym">Eastern cottonwood</name>
    <dbReference type="NCBI Taxonomy" id="3696"/>
    <lineage>
        <taxon>Eukaryota</taxon>
        <taxon>Viridiplantae</taxon>
        <taxon>Streptophyta</taxon>
        <taxon>Embryophyta</taxon>
        <taxon>Tracheophyta</taxon>
        <taxon>Spermatophyta</taxon>
        <taxon>Magnoliopsida</taxon>
        <taxon>eudicotyledons</taxon>
        <taxon>Gunneridae</taxon>
        <taxon>Pentapetalae</taxon>
        <taxon>rosids</taxon>
        <taxon>fabids</taxon>
        <taxon>Malpighiales</taxon>
        <taxon>Salicaceae</taxon>
        <taxon>Saliceae</taxon>
        <taxon>Populus</taxon>
    </lineage>
</organism>
<comment type="caution">
    <text evidence="2">The sequence shown here is derived from an EMBL/GenBank/DDBJ whole genome shotgun (WGS) entry which is preliminary data.</text>
</comment>